<dbReference type="AlphaFoldDB" id="A0AA37H148"/>
<dbReference type="InterPro" id="IPR021858">
    <property type="entry name" value="Fun_TF"/>
</dbReference>
<dbReference type="Proteomes" id="UP001055172">
    <property type="component" value="Unassembled WGS sequence"/>
</dbReference>
<accession>A0AA37H148</accession>
<proteinExistence type="predicted"/>
<dbReference type="Pfam" id="PF11951">
    <property type="entry name" value="Fungal_trans_2"/>
    <property type="match status" value="1"/>
</dbReference>
<evidence type="ECO:0000313" key="3">
    <source>
        <dbReference type="Proteomes" id="UP001055172"/>
    </source>
</evidence>
<gene>
    <name evidence="2" type="ORF">ColLi_12516</name>
</gene>
<name>A0AA37H148_9PEZI</name>
<evidence type="ECO:0000256" key="1">
    <source>
        <dbReference type="ARBA" id="ARBA00023242"/>
    </source>
</evidence>
<comment type="caution">
    <text evidence="2">The sequence shown here is derived from an EMBL/GenBank/DDBJ whole genome shotgun (WGS) entry which is preliminary data.</text>
</comment>
<sequence length="361" mass="39191">MELTQWIGSPKAALNSTGVGGPVFGVEDMRFFQHFLLDATPGLPIGGEEIWRDVARMAHEASPIPYEFLLHALLGLGASSLALTKDASLGRPALNHRVRAIRALNSKLSSGGPGRLLKGADADATFAAIMALTFQAGHMLEGMLDFLWMVRGCLRLIRTGDVVGHIIATQVMSSFETSAFRAFSRREHVEGFKRLALSQGDGWEAIDGKRDLLCIFKGFENSLGNLAPLCGSVVEVEYLAGLKRVVGLFLMGSADAYYAFATVQIRYGEMSHRDFLLFSSPTNHTARLILAHVFLLDYLIATLGYSASRGRGAIETWGRVTLSWLEEIAAGLPAELTKHMEWPLGAARGCTCGSVVGYWGL</sequence>
<evidence type="ECO:0000313" key="2">
    <source>
        <dbReference type="EMBL" id="GJC89678.1"/>
    </source>
</evidence>
<keyword evidence="1" id="KW-0539">Nucleus</keyword>
<evidence type="ECO:0008006" key="4">
    <source>
        <dbReference type="Google" id="ProtNLM"/>
    </source>
</evidence>
<keyword evidence="3" id="KW-1185">Reference proteome</keyword>
<dbReference type="EMBL" id="BPPX01000044">
    <property type="protein sequence ID" value="GJC89678.1"/>
    <property type="molecule type" value="Genomic_DNA"/>
</dbReference>
<protein>
    <recommendedName>
        <fullName evidence="4">C6 zinc finger domain-containing protein</fullName>
    </recommendedName>
</protein>
<reference evidence="2 3" key="1">
    <citation type="submission" date="2021-07" db="EMBL/GenBank/DDBJ databases">
        <title>Genome data of Colletotrichum spaethianum.</title>
        <authorList>
            <person name="Utami Y.D."/>
            <person name="Hiruma K."/>
        </authorList>
    </citation>
    <scope>NUCLEOTIDE SEQUENCE [LARGE SCALE GENOMIC DNA]</scope>
    <source>
        <strain evidence="2 3">MAFF 242679</strain>
    </source>
</reference>
<organism evidence="2 3">
    <name type="scientific">Colletotrichum liriopes</name>
    <dbReference type="NCBI Taxonomy" id="708192"/>
    <lineage>
        <taxon>Eukaryota</taxon>
        <taxon>Fungi</taxon>
        <taxon>Dikarya</taxon>
        <taxon>Ascomycota</taxon>
        <taxon>Pezizomycotina</taxon>
        <taxon>Sordariomycetes</taxon>
        <taxon>Hypocreomycetidae</taxon>
        <taxon>Glomerellales</taxon>
        <taxon>Glomerellaceae</taxon>
        <taxon>Colletotrichum</taxon>
        <taxon>Colletotrichum spaethianum species complex</taxon>
    </lineage>
</organism>